<sequence>VLQNRPPAQFEITDAVYAIKYEEPQKHYMTNNRIITTLFTWLCLSLLCTSIRFGSDSEYSSSHSIDTVDNQLVADIHSHPLWIQKELNDDDSDEDNSNELMFILKRASHQRFHAMRGK</sequence>
<dbReference type="Proteomes" id="UP000682733">
    <property type="component" value="Unassembled WGS sequence"/>
</dbReference>
<dbReference type="EMBL" id="CAJNOK010013777">
    <property type="protein sequence ID" value="CAF1191804.1"/>
    <property type="molecule type" value="Genomic_DNA"/>
</dbReference>
<name>A0A8S2NI25_9BILA</name>
<gene>
    <name evidence="1" type="ORF">OVA965_LOCUS23546</name>
    <name evidence="2" type="ORF">TMI583_LOCUS24263</name>
</gene>
<organism evidence="2 3">
    <name type="scientific">Didymodactylos carnosus</name>
    <dbReference type="NCBI Taxonomy" id="1234261"/>
    <lineage>
        <taxon>Eukaryota</taxon>
        <taxon>Metazoa</taxon>
        <taxon>Spiralia</taxon>
        <taxon>Gnathifera</taxon>
        <taxon>Rotifera</taxon>
        <taxon>Eurotatoria</taxon>
        <taxon>Bdelloidea</taxon>
        <taxon>Philodinida</taxon>
        <taxon>Philodinidae</taxon>
        <taxon>Didymodactylos</taxon>
    </lineage>
</organism>
<accession>A0A8S2NI25</accession>
<comment type="caution">
    <text evidence="2">The sequence shown here is derived from an EMBL/GenBank/DDBJ whole genome shotgun (WGS) entry which is preliminary data.</text>
</comment>
<reference evidence="2" key="1">
    <citation type="submission" date="2021-02" db="EMBL/GenBank/DDBJ databases">
        <authorList>
            <person name="Nowell W R."/>
        </authorList>
    </citation>
    <scope>NUCLEOTIDE SEQUENCE</scope>
</reference>
<dbReference type="Proteomes" id="UP000677228">
    <property type="component" value="Unassembled WGS sequence"/>
</dbReference>
<evidence type="ECO:0000313" key="1">
    <source>
        <dbReference type="EMBL" id="CAF1191804.1"/>
    </source>
</evidence>
<protein>
    <submittedName>
        <fullName evidence="2">Uncharacterized protein</fullName>
    </submittedName>
</protein>
<evidence type="ECO:0000313" key="2">
    <source>
        <dbReference type="EMBL" id="CAF4002167.1"/>
    </source>
</evidence>
<dbReference type="EMBL" id="CAJOBA010035304">
    <property type="protein sequence ID" value="CAF4002167.1"/>
    <property type="molecule type" value="Genomic_DNA"/>
</dbReference>
<proteinExistence type="predicted"/>
<evidence type="ECO:0000313" key="3">
    <source>
        <dbReference type="Proteomes" id="UP000682733"/>
    </source>
</evidence>
<feature type="non-terminal residue" evidence="2">
    <location>
        <position position="1"/>
    </location>
</feature>
<dbReference type="AlphaFoldDB" id="A0A8S2NI25"/>